<keyword evidence="12" id="KW-1185">Reference proteome</keyword>
<dbReference type="GO" id="GO:0071978">
    <property type="term" value="P:bacterial-type flagellum-dependent swarming motility"/>
    <property type="evidence" value="ECO:0007669"/>
    <property type="project" value="InterPro"/>
</dbReference>
<evidence type="ECO:0000256" key="5">
    <source>
        <dbReference type="ARBA" id="ARBA00022989"/>
    </source>
</evidence>
<comment type="subcellular location">
    <subcellularLocation>
        <location evidence="1">Cell membrane</location>
        <topology evidence="1">Multi-pass membrane protein</topology>
    </subcellularLocation>
    <subcellularLocation>
        <location evidence="7">Membrane</location>
        <topology evidence="7">Multi-pass membrane protein</topology>
    </subcellularLocation>
</comment>
<evidence type="ECO:0000256" key="3">
    <source>
        <dbReference type="ARBA" id="ARBA00022692"/>
    </source>
</evidence>
<keyword evidence="7" id="KW-0653">Protein transport</keyword>
<evidence type="ECO:0000256" key="4">
    <source>
        <dbReference type="ARBA" id="ARBA00022779"/>
    </source>
</evidence>
<evidence type="ECO:0000256" key="6">
    <source>
        <dbReference type="ARBA" id="ARBA00023136"/>
    </source>
</evidence>
<keyword evidence="7" id="KW-0813">Transport</keyword>
<dbReference type="EMBL" id="JAESWA010000024">
    <property type="protein sequence ID" value="MBL4933333.1"/>
    <property type="molecule type" value="Genomic_DNA"/>
</dbReference>
<dbReference type="GO" id="GO:0005886">
    <property type="term" value="C:plasma membrane"/>
    <property type="evidence" value="ECO:0007669"/>
    <property type="project" value="UniProtKB-SubCell"/>
</dbReference>
<feature type="transmembrane region" description="Helical" evidence="8">
    <location>
        <begin position="183"/>
        <end position="202"/>
    </location>
</feature>
<dbReference type="PANTHER" id="PTHR30433:SF3">
    <property type="entry name" value="MOTILITY PROTEIN A"/>
    <property type="match status" value="1"/>
</dbReference>
<dbReference type="GO" id="GO:0006935">
    <property type="term" value="P:chemotaxis"/>
    <property type="evidence" value="ECO:0007669"/>
    <property type="project" value="InterPro"/>
</dbReference>
<gene>
    <name evidence="11" type="ORF">JK634_16075</name>
</gene>
<evidence type="ECO:0000259" key="10">
    <source>
        <dbReference type="Pfam" id="PF20560"/>
    </source>
</evidence>
<keyword evidence="4" id="KW-0283">Flagellar rotation</keyword>
<accession>A0A937FJB8</accession>
<keyword evidence="5 8" id="KW-1133">Transmembrane helix</keyword>
<evidence type="ECO:0000256" key="8">
    <source>
        <dbReference type="SAM" id="Phobius"/>
    </source>
</evidence>
<keyword evidence="3 8" id="KW-0812">Transmembrane</keyword>
<evidence type="ECO:0000313" key="11">
    <source>
        <dbReference type="EMBL" id="MBL4933333.1"/>
    </source>
</evidence>
<evidence type="ECO:0000256" key="7">
    <source>
        <dbReference type="RuleBase" id="RU004057"/>
    </source>
</evidence>
<feature type="domain" description="MotA/TolQ/ExbB proton channel" evidence="9">
    <location>
        <begin position="103"/>
        <end position="219"/>
    </location>
</feature>
<comment type="similarity">
    <text evidence="7">Belongs to the exbB/tolQ family.</text>
</comment>
<keyword evidence="11" id="KW-0966">Cell projection</keyword>
<organism evidence="11 12">
    <name type="scientific">Clostridium paridis</name>
    <dbReference type="NCBI Taxonomy" id="2803863"/>
    <lineage>
        <taxon>Bacteria</taxon>
        <taxon>Bacillati</taxon>
        <taxon>Bacillota</taxon>
        <taxon>Clostridia</taxon>
        <taxon>Eubacteriales</taxon>
        <taxon>Clostridiaceae</taxon>
        <taxon>Clostridium</taxon>
    </lineage>
</organism>
<comment type="caution">
    <text evidence="11">The sequence shown here is derived from an EMBL/GenBank/DDBJ whole genome shotgun (WGS) entry which is preliminary data.</text>
</comment>
<sequence>MDIGSLLGIIVGFGMLLLAFFEEGGSPGALLSVTSIMIVFGGTIGAVVLSFPVKTLKKVPDSFKKVFITKKSSIPDLIIYFKEVSTLTRRNGLLSLEGELGKEEVDQFIKDGLQMVADGFEPDLIKDILETKIQGMIDKNKEGIHIFDAAGGFSPTMGIIGTVMGLVNVLSNLADPESLGPKIATAFIATLYGVAFANLLWLPIGSRLKALNEQDVLEKEVMLQGILMIQNGVNPNSIVAKLSSFVEEGMEDESKKEVE</sequence>
<dbReference type="Pfam" id="PF20560">
    <property type="entry name" value="MotA_N"/>
    <property type="match status" value="1"/>
</dbReference>
<keyword evidence="11" id="KW-0282">Flagellum</keyword>
<evidence type="ECO:0000313" key="12">
    <source>
        <dbReference type="Proteomes" id="UP000623681"/>
    </source>
</evidence>
<keyword evidence="2" id="KW-1003">Cell membrane</keyword>
<dbReference type="PANTHER" id="PTHR30433">
    <property type="entry name" value="CHEMOTAXIS PROTEIN MOTA"/>
    <property type="match status" value="1"/>
</dbReference>
<keyword evidence="11" id="KW-0969">Cilium</keyword>
<dbReference type="InterPro" id="IPR046786">
    <property type="entry name" value="MotA_N"/>
</dbReference>
<evidence type="ECO:0000259" key="9">
    <source>
        <dbReference type="Pfam" id="PF01618"/>
    </source>
</evidence>
<dbReference type="GO" id="GO:0015031">
    <property type="term" value="P:protein transport"/>
    <property type="evidence" value="ECO:0007669"/>
    <property type="project" value="UniProtKB-KW"/>
</dbReference>
<dbReference type="InterPro" id="IPR002898">
    <property type="entry name" value="MotA_ExbB_proton_chnl"/>
</dbReference>
<dbReference type="AlphaFoldDB" id="A0A937FJB8"/>
<dbReference type="Pfam" id="PF01618">
    <property type="entry name" value="MotA_ExbB"/>
    <property type="match status" value="1"/>
</dbReference>
<feature type="transmembrane region" description="Helical" evidence="8">
    <location>
        <begin position="31"/>
        <end position="53"/>
    </location>
</feature>
<name>A0A937FJB8_9CLOT</name>
<reference evidence="11" key="1">
    <citation type="submission" date="2021-01" db="EMBL/GenBank/DDBJ databases">
        <title>Genome public.</title>
        <authorList>
            <person name="Liu C."/>
            <person name="Sun Q."/>
        </authorList>
    </citation>
    <scope>NUCLEOTIDE SEQUENCE</scope>
    <source>
        <strain evidence="11">YIM B02565</strain>
    </source>
</reference>
<protein>
    <submittedName>
        <fullName evidence="11">Flagellar motor protein</fullName>
    </submittedName>
</protein>
<dbReference type="NCBIfam" id="NF006583">
    <property type="entry name" value="PRK09109.1"/>
    <property type="match status" value="1"/>
</dbReference>
<dbReference type="InterPro" id="IPR047055">
    <property type="entry name" value="MotA-like"/>
</dbReference>
<keyword evidence="6 8" id="KW-0472">Membrane</keyword>
<feature type="domain" description="Motility protein A N-terminal" evidence="10">
    <location>
        <begin position="7"/>
        <end position="91"/>
    </location>
</feature>
<proteinExistence type="inferred from homology"/>
<dbReference type="Proteomes" id="UP000623681">
    <property type="component" value="Unassembled WGS sequence"/>
</dbReference>
<feature type="transmembrane region" description="Helical" evidence="8">
    <location>
        <begin position="146"/>
        <end position="171"/>
    </location>
</feature>
<evidence type="ECO:0000256" key="1">
    <source>
        <dbReference type="ARBA" id="ARBA00004651"/>
    </source>
</evidence>
<evidence type="ECO:0000256" key="2">
    <source>
        <dbReference type="ARBA" id="ARBA00022475"/>
    </source>
</evidence>